<dbReference type="PANTHER" id="PTHR46118:SF4">
    <property type="entry name" value="PROTEIN ABHD11"/>
    <property type="match status" value="1"/>
</dbReference>
<dbReference type="GO" id="GO:0005739">
    <property type="term" value="C:mitochondrion"/>
    <property type="evidence" value="ECO:0007669"/>
    <property type="project" value="EnsemblFungi"/>
</dbReference>
<accession>A0A1X2H668</accession>
<dbReference type="FunCoup" id="A0A1X2H668">
    <property type="interactions" value="333"/>
</dbReference>
<keyword evidence="2 4" id="KW-0378">Hydrolase</keyword>
<dbReference type="Gene3D" id="3.40.50.1820">
    <property type="entry name" value="alpha/beta hydrolase"/>
    <property type="match status" value="1"/>
</dbReference>
<dbReference type="GO" id="GO:0006629">
    <property type="term" value="P:lipid metabolic process"/>
    <property type="evidence" value="ECO:0007669"/>
    <property type="project" value="EnsemblFungi"/>
</dbReference>
<evidence type="ECO:0000259" key="3">
    <source>
        <dbReference type="Pfam" id="PF00561"/>
    </source>
</evidence>
<evidence type="ECO:0000313" key="4">
    <source>
        <dbReference type="EMBL" id="ORY93978.1"/>
    </source>
</evidence>
<dbReference type="EMBL" id="MCGN01000008">
    <property type="protein sequence ID" value="ORY93978.1"/>
    <property type="molecule type" value="Genomic_DNA"/>
</dbReference>
<keyword evidence="5" id="KW-1185">Reference proteome</keyword>
<dbReference type="STRING" id="13706.A0A1X2H668"/>
<name>A0A1X2H668_SYNRA</name>
<gene>
    <name evidence="4" type="ORF">BCR43DRAFT_443791</name>
</gene>
<dbReference type="GO" id="GO:0004806">
    <property type="term" value="F:triacylglycerol lipase activity"/>
    <property type="evidence" value="ECO:0007669"/>
    <property type="project" value="EnsemblFungi"/>
</dbReference>
<protein>
    <submittedName>
        <fullName evidence="4">Alpha/Beta hydrolase protein</fullName>
    </submittedName>
</protein>
<organism evidence="4 5">
    <name type="scientific">Syncephalastrum racemosum</name>
    <name type="common">Filamentous fungus</name>
    <dbReference type="NCBI Taxonomy" id="13706"/>
    <lineage>
        <taxon>Eukaryota</taxon>
        <taxon>Fungi</taxon>
        <taxon>Fungi incertae sedis</taxon>
        <taxon>Mucoromycota</taxon>
        <taxon>Mucoromycotina</taxon>
        <taxon>Mucoromycetes</taxon>
        <taxon>Mucorales</taxon>
        <taxon>Syncephalastraceae</taxon>
        <taxon>Syncephalastrum</taxon>
    </lineage>
</organism>
<dbReference type="Pfam" id="PF00561">
    <property type="entry name" value="Abhydrolase_1"/>
    <property type="match status" value="1"/>
</dbReference>
<feature type="domain" description="AB hydrolase-1" evidence="3">
    <location>
        <begin position="5"/>
        <end position="243"/>
    </location>
</feature>
<comment type="similarity">
    <text evidence="1">Belongs to the AB hydrolase superfamily.</text>
</comment>
<reference evidence="4 5" key="1">
    <citation type="submission" date="2016-07" db="EMBL/GenBank/DDBJ databases">
        <title>Pervasive Adenine N6-methylation of Active Genes in Fungi.</title>
        <authorList>
            <consortium name="DOE Joint Genome Institute"/>
            <person name="Mondo S.J."/>
            <person name="Dannebaum R.O."/>
            <person name="Kuo R.C."/>
            <person name="Labutti K."/>
            <person name="Haridas S."/>
            <person name="Kuo A."/>
            <person name="Salamov A."/>
            <person name="Ahrendt S.R."/>
            <person name="Lipzen A."/>
            <person name="Sullivan W."/>
            <person name="Andreopoulos W.B."/>
            <person name="Clum A."/>
            <person name="Lindquist E."/>
            <person name="Daum C."/>
            <person name="Ramamoorthy G.K."/>
            <person name="Gryganskyi A."/>
            <person name="Culley D."/>
            <person name="Magnuson J.K."/>
            <person name="James T.Y."/>
            <person name="O'Malley M.A."/>
            <person name="Stajich J.E."/>
            <person name="Spatafora J.W."/>
            <person name="Visel A."/>
            <person name="Grigoriev I.V."/>
        </authorList>
    </citation>
    <scope>NUCLEOTIDE SEQUENCE [LARGE SCALE GENOMIC DNA]</scope>
    <source>
        <strain evidence="4 5">NRRL 2496</strain>
    </source>
</reference>
<proteinExistence type="inferred from homology"/>
<dbReference type="PRINTS" id="PR00111">
    <property type="entry name" value="ABHYDROLASE"/>
</dbReference>
<dbReference type="OrthoDB" id="8119704at2759"/>
<dbReference type="InterPro" id="IPR029058">
    <property type="entry name" value="AB_hydrolase_fold"/>
</dbReference>
<dbReference type="Proteomes" id="UP000242180">
    <property type="component" value="Unassembled WGS sequence"/>
</dbReference>
<sequence length="264" mass="29740">MPVEPLIVCHGLFGSKQNWQSIGKALEKRTHRDIISLDLRNHGDSPHSPTHTYPAMTNDLIAFLENMKSEPHHRKFPKLALMGHSMGGKVVMSAALRRPELVSKLVVVDMPPISMPLSNDFQKYIKGMKEVEAADVQKQSEADQILQKYEANPGVRMFLLTNLKKHQGKYHWRVPVDTLGKALGNMGDFPADGVYEGPTLFITGGKSPYNKPFDTHPDDIKAMFPNSERVVIPDAGHWVHSEKTSEFMNVVQGFLRKGTIYERE</sequence>
<evidence type="ECO:0000256" key="2">
    <source>
        <dbReference type="ARBA" id="ARBA00022801"/>
    </source>
</evidence>
<evidence type="ECO:0000313" key="5">
    <source>
        <dbReference type="Proteomes" id="UP000242180"/>
    </source>
</evidence>
<dbReference type="PANTHER" id="PTHR46118">
    <property type="entry name" value="PROTEIN ABHD11"/>
    <property type="match status" value="1"/>
</dbReference>
<dbReference type="InParanoid" id="A0A1X2H668"/>
<comment type="caution">
    <text evidence="4">The sequence shown here is derived from an EMBL/GenBank/DDBJ whole genome shotgun (WGS) entry which is preliminary data.</text>
</comment>
<dbReference type="FunFam" id="3.40.50.1820:FF:000039">
    <property type="entry name" value="Esterase ybfF"/>
    <property type="match status" value="1"/>
</dbReference>
<dbReference type="SUPFAM" id="SSF53474">
    <property type="entry name" value="alpha/beta-Hydrolases"/>
    <property type="match status" value="1"/>
</dbReference>
<evidence type="ECO:0000256" key="1">
    <source>
        <dbReference type="ARBA" id="ARBA00008645"/>
    </source>
</evidence>
<dbReference type="InterPro" id="IPR000073">
    <property type="entry name" value="AB_hydrolase_1"/>
</dbReference>
<dbReference type="OMA" id="FLGMSDN"/>
<dbReference type="AlphaFoldDB" id="A0A1X2H668"/>